<evidence type="ECO:0000256" key="1">
    <source>
        <dbReference type="ARBA" id="ARBA00010688"/>
    </source>
</evidence>
<dbReference type="RefSeq" id="WP_055085035.1">
    <property type="nucleotide sequence ID" value="NZ_CP059343.1"/>
</dbReference>
<reference evidence="8 9" key="2">
    <citation type="submission" date="2020-07" db="EMBL/GenBank/DDBJ databases">
        <title>Genome of starter culture bacteria Kocuria salsicia reveals its technological properties and safety for usage in meat industry.</title>
        <authorList>
            <person name="Michael M."/>
            <person name="Konstantin K."/>
            <person name="Evgenii K."/>
            <person name="Galina S."/>
            <person name="Oksana K."/>
            <person name="Andrei L."/>
        </authorList>
    </citation>
    <scope>NUCLEOTIDE SEQUENCE [LARGE SCALE GENOMIC DNA]</scope>
    <source>
        <strain evidence="8 9">80</strain>
    </source>
</reference>
<keyword evidence="2 8" id="KW-0808">Transferase</keyword>
<gene>
    <name evidence="8" type="primary">lacC</name>
    <name evidence="8" type="ORF">CIB50_0001246</name>
</gene>
<dbReference type="GO" id="GO:0009024">
    <property type="term" value="F:tagatose-6-phosphate kinase activity"/>
    <property type="evidence" value="ECO:0007669"/>
    <property type="project" value="UniProtKB-EC"/>
</dbReference>
<feature type="domain" description="Carbohydrate kinase PfkB" evidence="7">
    <location>
        <begin position="6"/>
        <end position="306"/>
    </location>
</feature>
<dbReference type="PANTHER" id="PTHR46566:SF5">
    <property type="entry name" value="1-PHOSPHOFRUCTOKINASE"/>
    <property type="match status" value="1"/>
</dbReference>
<dbReference type="PANTHER" id="PTHR46566">
    <property type="entry name" value="1-PHOSPHOFRUCTOKINASE-RELATED"/>
    <property type="match status" value="1"/>
</dbReference>
<comment type="similarity">
    <text evidence="1">Belongs to the carbohydrate kinase PfkB family.</text>
</comment>
<organism evidence="8 9">
    <name type="scientific">Kocuria varians</name>
    <name type="common">Micrococcus varians</name>
    <dbReference type="NCBI Taxonomy" id="1272"/>
    <lineage>
        <taxon>Bacteria</taxon>
        <taxon>Bacillati</taxon>
        <taxon>Actinomycetota</taxon>
        <taxon>Actinomycetes</taxon>
        <taxon>Micrococcales</taxon>
        <taxon>Micrococcaceae</taxon>
        <taxon>Kocuria</taxon>
    </lineage>
</organism>
<evidence type="ECO:0000256" key="3">
    <source>
        <dbReference type="ARBA" id="ARBA00022741"/>
    </source>
</evidence>
<accession>A0A7D7PYU9</accession>
<dbReference type="InterPro" id="IPR017583">
    <property type="entry name" value="Tagatose/fructose_Pkinase"/>
</dbReference>
<keyword evidence="4 8" id="KW-0418">Kinase</keyword>
<dbReference type="SUPFAM" id="SSF53613">
    <property type="entry name" value="Ribokinase-like"/>
    <property type="match status" value="1"/>
</dbReference>
<dbReference type="InterPro" id="IPR011611">
    <property type="entry name" value="PfkB_dom"/>
</dbReference>
<dbReference type="InterPro" id="IPR002139">
    <property type="entry name" value="Ribo/fructo_kinase"/>
</dbReference>
<evidence type="ECO:0000256" key="6">
    <source>
        <dbReference type="SAM" id="MobiDB-lite"/>
    </source>
</evidence>
<dbReference type="NCBIfam" id="TIGR03168">
    <property type="entry name" value="1-PFK"/>
    <property type="match status" value="1"/>
</dbReference>
<keyword evidence="9" id="KW-1185">Reference proteome</keyword>
<feature type="region of interest" description="Disordered" evidence="6">
    <location>
        <begin position="318"/>
        <end position="393"/>
    </location>
</feature>
<dbReference type="GO" id="GO:0005829">
    <property type="term" value="C:cytosol"/>
    <property type="evidence" value="ECO:0007669"/>
    <property type="project" value="TreeGrafter"/>
</dbReference>
<keyword evidence="3" id="KW-0547">Nucleotide-binding</keyword>
<sequence>MIITVTLNPSVDRTVDLGAPLARGRVQRAVSTRQDPGGKGVNISRALSASGVDTVAVAPGDDTDPLFAALDAVGVRYDSVSIGAPIRSNITVTEPDGTTTKINEPGPVLDERTVERIVERIVSRGAGASWLVFAGSVPPGPAPDVYAVIASRVRSALGAAAPSYALDTSGAPLAEALAPDAGTLPDVIKPNGHELAQLLGRGDGDAFEADPLASAQAARELVARGVGAVLCTLGGRGAVLVTADGAWHAEHAPVTVRSTVGAGDSALTGYLMAAERGDPPSECLRHAVAHGSAAAALPGTQMPTPAQTTPDAVRVTELGPPAASRTPQGTADDAARSLPVLPHPAAPRLSDPQETSAPVGTAKPAGTAPGAPGPADGAPDHPGSDRGPAAPRS</sequence>
<evidence type="ECO:0000259" key="7">
    <source>
        <dbReference type="Pfam" id="PF00294"/>
    </source>
</evidence>
<reference evidence="9" key="1">
    <citation type="submission" date="2017-08" db="EMBL/GenBank/DDBJ databases">
        <title>Draft Genome Sequence of Kocuria varians 80.</title>
        <authorList>
            <person name="Minaev M."/>
            <person name="Kurbakov K.A."/>
            <person name="Solodovnikova G.I."/>
            <person name="Kuznetsova O.A."/>
            <person name="Lisitsyn A.B."/>
        </authorList>
    </citation>
    <scope>NUCLEOTIDE SEQUENCE [LARGE SCALE GENOMIC DNA]</scope>
    <source>
        <strain evidence="9">80</strain>
    </source>
</reference>
<evidence type="ECO:0000256" key="4">
    <source>
        <dbReference type="ARBA" id="ARBA00022777"/>
    </source>
</evidence>
<keyword evidence="5" id="KW-0067">ATP-binding</keyword>
<dbReference type="InterPro" id="IPR029056">
    <property type="entry name" value="Ribokinase-like"/>
</dbReference>
<dbReference type="KEGG" id="kvr:CIB50_0001246"/>
<name>A0A7D7PYU9_KOCVA</name>
<evidence type="ECO:0000256" key="2">
    <source>
        <dbReference type="ARBA" id="ARBA00022679"/>
    </source>
</evidence>
<dbReference type="PRINTS" id="PR00990">
    <property type="entry name" value="RIBOKINASE"/>
</dbReference>
<protein>
    <submittedName>
        <fullName evidence="8">Tagatose-6-phosphate kinase</fullName>
        <ecNumber evidence="8">2.7.1.144</ecNumber>
    </submittedName>
</protein>
<dbReference type="Gene3D" id="3.40.1190.20">
    <property type="match status" value="1"/>
</dbReference>
<dbReference type="Pfam" id="PF00294">
    <property type="entry name" value="PfkB"/>
    <property type="match status" value="1"/>
</dbReference>
<evidence type="ECO:0000313" key="9">
    <source>
        <dbReference type="Proteomes" id="UP000216825"/>
    </source>
</evidence>
<proteinExistence type="inferred from homology"/>
<evidence type="ECO:0000313" key="8">
    <source>
        <dbReference type="EMBL" id="QMS56536.1"/>
    </source>
</evidence>
<dbReference type="CDD" id="cd01164">
    <property type="entry name" value="FruK_PfkB_like"/>
    <property type="match status" value="1"/>
</dbReference>
<dbReference type="EMBL" id="CP059343">
    <property type="protein sequence ID" value="QMS56536.1"/>
    <property type="molecule type" value="Genomic_DNA"/>
</dbReference>
<dbReference type="GO" id="GO:0008443">
    <property type="term" value="F:phosphofructokinase activity"/>
    <property type="evidence" value="ECO:0007669"/>
    <property type="project" value="TreeGrafter"/>
</dbReference>
<dbReference type="Proteomes" id="UP000216825">
    <property type="component" value="Chromosome"/>
</dbReference>
<feature type="compositionally biased region" description="Low complexity" evidence="6">
    <location>
        <begin position="357"/>
        <end position="377"/>
    </location>
</feature>
<dbReference type="AlphaFoldDB" id="A0A7D7PYU9"/>
<evidence type="ECO:0000256" key="5">
    <source>
        <dbReference type="ARBA" id="ARBA00022840"/>
    </source>
</evidence>
<dbReference type="GO" id="GO:0005524">
    <property type="term" value="F:ATP binding"/>
    <property type="evidence" value="ECO:0007669"/>
    <property type="project" value="UniProtKB-KW"/>
</dbReference>
<dbReference type="EC" id="2.7.1.144" evidence="8"/>